<dbReference type="Proteomes" id="UP000192923">
    <property type="component" value="Unassembled WGS sequence"/>
</dbReference>
<dbReference type="EMBL" id="FXAM01000001">
    <property type="protein sequence ID" value="SMF94391.1"/>
    <property type="molecule type" value="Genomic_DNA"/>
</dbReference>
<proteinExistence type="predicted"/>
<accession>A0A1Y6CVG1</accession>
<dbReference type="AlphaFoldDB" id="A0A1Y6CVG1"/>
<evidence type="ECO:0000313" key="1">
    <source>
        <dbReference type="EMBL" id="SMF94391.1"/>
    </source>
</evidence>
<reference evidence="1 2" key="1">
    <citation type="submission" date="2016-12" db="EMBL/GenBank/DDBJ databases">
        <authorList>
            <person name="Song W.-J."/>
            <person name="Kurnit D.M."/>
        </authorList>
    </citation>
    <scope>NUCLEOTIDE SEQUENCE [LARGE SCALE GENOMIC DNA]</scope>
    <source>
        <strain evidence="1 2">175</strain>
    </source>
</reference>
<sequence length="74" mass="8545">MSSRADADLYLCIPYAVCRSLLDKLAAFTARYFIEDWGSCTKLTPPDKRIGKYHIQRIESSNLLLFRTRIKCLS</sequence>
<organism evidence="1 2">
    <name type="scientific">Methylomagnum ishizawai</name>
    <dbReference type="NCBI Taxonomy" id="1760988"/>
    <lineage>
        <taxon>Bacteria</taxon>
        <taxon>Pseudomonadati</taxon>
        <taxon>Pseudomonadota</taxon>
        <taxon>Gammaproteobacteria</taxon>
        <taxon>Methylococcales</taxon>
        <taxon>Methylococcaceae</taxon>
        <taxon>Methylomagnum</taxon>
    </lineage>
</organism>
<protein>
    <submittedName>
        <fullName evidence="1">IS1 transposase</fullName>
    </submittedName>
</protein>
<keyword evidence="2" id="KW-1185">Reference proteome</keyword>
<name>A0A1Y6CVG1_9GAMM</name>
<evidence type="ECO:0000313" key="2">
    <source>
        <dbReference type="Proteomes" id="UP000192923"/>
    </source>
</evidence>
<gene>
    <name evidence="1" type="ORF">SAMN02949497_1705</name>
</gene>